<keyword evidence="1" id="KW-0812">Transmembrane</keyword>
<protein>
    <submittedName>
        <fullName evidence="2">Uncharacterized protein</fullName>
    </submittedName>
</protein>
<organism evidence="2 3">
    <name type="scientific">Coniella lustricola</name>
    <dbReference type="NCBI Taxonomy" id="2025994"/>
    <lineage>
        <taxon>Eukaryota</taxon>
        <taxon>Fungi</taxon>
        <taxon>Dikarya</taxon>
        <taxon>Ascomycota</taxon>
        <taxon>Pezizomycotina</taxon>
        <taxon>Sordariomycetes</taxon>
        <taxon>Sordariomycetidae</taxon>
        <taxon>Diaporthales</taxon>
        <taxon>Schizoparmaceae</taxon>
        <taxon>Coniella</taxon>
    </lineage>
</organism>
<dbReference type="Proteomes" id="UP000241462">
    <property type="component" value="Unassembled WGS sequence"/>
</dbReference>
<gene>
    <name evidence="2" type="ORF">BD289DRAFT_446741</name>
</gene>
<evidence type="ECO:0000313" key="3">
    <source>
        <dbReference type="Proteomes" id="UP000241462"/>
    </source>
</evidence>
<keyword evidence="1" id="KW-1133">Transmembrane helix</keyword>
<dbReference type="InParanoid" id="A0A2T2ZTP4"/>
<keyword evidence="3" id="KW-1185">Reference proteome</keyword>
<feature type="transmembrane region" description="Helical" evidence="1">
    <location>
        <begin position="12"/>
        <end position="34"/>
    </location>
</feature>
<feature type="transmembrane region" description="Helical" evidence="1">
    <location>
        <begin position="54"/>
        <end position="75"/>
    </location>
</feature>
<reference evidence="2 3" key="1">
    <citation type="journal article" date="2018" name="Mycol. Prog.">
        <title>Coniella lustricola, a new species from submerged detritus.</title>
        <authorList>
            <person name="Raudabaugh D.B."/>
            <person name="Iturriaga T."/>
            <person name="Carver A."/>
            <person name="Mondo S."/>
            <person name="Pangilinan J."/>
            <person name="Lipzen A."/>
            <person name="He G."/>
            <person name="Amirebrahimi M."/>
            <person name="Grigoriev I.V."/>
            <person name="Miller A.N."/>
        </authorList>
    </citation>
    <scope>NUCLEOTIDE SEQUENCE [LARGE SCALE GENOMIC DNA]</scope>
    <source>
        <strain evidence="2 3">B22-T-1</strain>
    </source>
</reference>
<dbReference type="AlphaFoldDB" id="A0A2T2ZTP4"/>
<sequence>MGIKFRRTGRRCIVLALVHSRVFLVLWNVLFLWLCGRMAKFLTHVDGWFSLASLGFLLLKTMYFSLIVRRVVYLISYSSVWRRGRQFSKASLMLRLLAVQGDSWPDLESSCASRGGSLLMVDWTGVIVFFIFLVLLLFAG</sequence>
<evidence type="ECO:0000313" key="2">
    <source>
        <dbReference type="EMBL" id="PSR76337.1"/>
    </source>
</evidence>
<dbReference type="EMBL" id="KZ678713">
    <property type="protein sequence ID" value="PSR76337.1"/>
    <property type="molecule type" value="Genomic_DNA"/>
</dbReference>
<keyword evidence="1" id="KW-0472">Membrane</keyword>
<accession>A0A2T2ZTP4</accession>
<feature type="transmembrane region" description="Helical" evidence="1">
    <location>
        <begin position="118"/>
        <end position="139"/>
    </location>
</feature>
<evidence type="ECO:0000256" key="1">
    <source>
        <dbReference type="SAM" id="Phobius"/>
    </source>
</evidence>
<proteinExistence type="predicted"/>
<name>A0A2T2ZTP4_9PEZI</name>